<evidence type="ECO:0008006" key="5">
    <source>
        <dbReference type="Google" id="ProtNLM"/>
    </source>
</evidence>
<feature type="chain" id="PRO_5002534065" description="DUF5667 domain-containing protein" evidence="2">
    <location>
        <begin position="30"/>
        <end position="239"/>
    </location>
</feature>
<comment type="caution">
    <text evidence="3">The sequence shown here is derived from an EMBL/GenBank/DDBJ whole genome shotgun (WGS) entry which is preliminary data.</text>
</comment>
<feature type="compositionally biased region" description="Basic and acidic residues" evidence="1">
    <location>
        <begin position="165"/>
        <end position="175"/>
    </location>
</feature>
<feature type="compositionally biased region" description="Acidic residues" evidence="1">
    <location>
        <begin position="205"/>
        <end position="232"/>
    </location>
</feature>
<protein>
    <recommendedName>
        <fullName evidence="5">DUF5667 domain-containing protein</fullName>
    </recommendedName>
</protein>
<dbReference type="EMBL" id="LBWK01000002">
    <property type="protein sequence ID" value="KKR05725.1"/>
    <property type="molecule type" value="Genomic_DNA"/>
</dbReference>
<proteinExistence type="predicted"/>
<gene>
    <name evidence="3" type="ORF">UT34_C0002G0232</name>
</gene>
<sequence length="239" mass="27478">MKRPSKNPLLIVSLSLVALLLLGTGVTYASDGAKPGDLLYSVDRLSENVQLALTLDDSTNAELEMKFLEERVEELEEFENEMEDSAEDKDADGSVDGLNQAIENVAKQEVRLRSRYEELKQAFENGEITQEKWMEIEEKYTELLGKKEDKLDQLQELDSELEEKMEERKQEAEKEQAEEEAEEQEKIKEQEREKENKQNSKSDNGDDESKDSEENEVENEEEDEPESEDDNSDSGKNED</sequence>
<dbReference type="Proteomes" id="UP000034799">
    <property type="component" value="Unassembled WGS sequence"/>
</dbReference>
<name>A0A0G0Q5N8_9BACT</name>
<organism evidence="3 4">
    <name type="scientific">candidate division WS6 bacterium GW2011_GWF2_39_15</name>
    <dbReference type="NCBI Taxonomy" id="1619100"/>
    <lineage>
        <taxon>Bacteria</taxon>
        <taxon>Candidatus Dojkabacteria</taxon>
    </lineage>
</organism>
<feature type="compositionally biased region" description="Basic and acidic residues" evidence="1">
    <location>
        <begin position="144"/>
        <end position="153"/>
    </location>
</feature>
<dbReference type="STRING" id="1619100.UT34_C0002G0232"/>
<keyword evidence="2" id="KW-0732">Signal</keyword>
<accession>A0A0G0Q5N8</accession>
<dbReference type="AlphaFoldDB" id="A0A0G0Q5N8"/>
<evidence type="ECO:0000256" key="1">
    <source>
        <dbReference type="SAM" id="MobiDB-lite"/>
    </source>
</evidence>
<evidence type="ECO:0000313" key="3">
    <source>
        <dbReference type="EMBL" id="KKR05725.1"/>
    </source>
</evidence>
<reference evidence="3 4" key="1">
    <citation type="journal article" date="2015" name="Nature">
        <title>rRNA introns, odd ribosomes, and small enigmatic genomes across a large radiation of phyla.</title>
        <authorList>
            <person name="Brown C.T."/>
            <person name="Hug L.A."/>
            <person name="Thomas B.C."/>
            <person name="Sharon I."/>
            <person name="Castelle C.J."/>
            <person name="Singh A."/>
            <person name="Wilkins M.J."/>
            <person name="Williams K.H."/>
            <person name="Banfield J.F."/>
        </authorList>
    </citation>
    <scope>NUCLEOTIDE SEQUENCE [LARGE SCALE GENOMIC DNA]</scope>
</reference>
<feature type="signal peptide" evidence="2">
    <location>
        <begin position="1"/>
        <end position="29"/>
    </location>
</feature>
<evidence type="ECO:0000256" key="2">
    <source>
        <dbReference type="SAM" id="SignalP"/>
    </source>
</evidence>
<evidence type="ECO:0000313" key="4">
    <source>
        <dbReference type="Proteomes" id="UP000034799"/>
    </source>
</evidence>
<feature type="region of interest" description="Disordered" evidence="1">
    <location>
        <begin position="144"/>
        <end position="239"/>
    </location>
</feature>
<feature type="compositionally biased region" description="Acidic residues" evidence="1">
    <location>
        <begin position="155"/>
        <end position="164"/>
    </location>
</feature>
<feature type="compositionally biased region" description="Basic and acidic residues" evidence="1">
    <location>
        <begin position="184"/>
        <end position="204"/>
    </location>
</feature>